<evidence type="ECO:0000313" key="2">
    <source>
        <dbReference type="EMBL" id="SFS07326.1"/>
    </source>
</evidence>
<dbReference type="EMBL" id="FOZL01000001">
    <property type="protein sequence ID" value="SFS07326.1"/>
    <property type="molecule type" value="Genomic_DNA"/>
</dbReference>
<dbReference type="PROSITE" id="PS51186">
    <property type="entry name" value="GNAT"/>
    <property type="match status" value="1"/>
</dbReference>
<dbReference type="CDD" id="cd04301">
    <property type="entry name" value="NAT_SF"/>
    <property type="match status" value="1"/>
</dbReference>
<sequence length="159" mass="17629">MAVTLRKSKPDDDDLLLRLFAEHKAEEFALLGMGEEQRRFMVTMQYRLRCAGYGADFPAAIQQIVEEDGDPIGHLLLDEGPHGLRIVDIAVAGTHRGRGVGTAVLRTLCERAGSQGRSIRLRVIPHSAAARLYRRLGFVVVSGDEMGEEMIWRSSAIDQ</sequence>
<dbReference type="InterPro" id="IPR000182">
    <property type="entry name" value="GNAT_dom"/>
</dbReference>
<dbReference type="SUPFAM" id="SSF55729">
    <property type="entry name" value="Acyl-CoA N-acyltransferases (Nat)"/>
    <property type="match status" value="1"/>
</dbReference>
<protein>
    <submittedName>
        <fullName evidence="2">Acetyltransferase (GNAT) family protein</fullName>
    </submittedName>
</protein>
<dbReference type="AlphaFoldDB" id="A0A1I6LV88"/>
<name>A0A1I6LV88_9BACT</name>
<accession>A0A1I6LV88</accession>
<dbReference type="Proteomes" id="UP000199024">
    <property type="component" value="Unassembled WGS sequence"/>
</dbReference>
<keyword evidence="3" id="KW-1185">Reference proteome</keyword>
<dbReference type="Gene3D" id="3.40.630.30">
    <property type="match status" value="1"/>
</dbReference>
<dbReference type="OrthoDB" id="156739at2"/>
<proteinExistence type="predicted"/>
<dbReference type="RefSeq" id="WP_089837732.1">
    <property type="nucleotide sequence ID" value="NZ_FOZL01000001.1"/>
</dbReference>
<gene>
    <name evidence="2" type="ORF">SAMN05421771_1322</name>
</gene>
<dbReference type="Pfam" id="PF00583">
    <property type="entry name" value="Acetyltransf_1"/>
    <property type="match status" value="1"/>
</dbReference>
<keyword evidence="2" id="KW-0808">Transferase</keyword>
<organism evidence="2 3">
    <name type="scientific">Granulicella pectinivorans</name>
    <dbReference type="NCBI Taxonomy" id="474950"/>
    <lineage>
        <taxon>Bacteria</taxon>
        <taxon>Pseudomonadati</taxon>
        <taxon>Acidobacteriota</taxon>
        <taxon>Terriglobia</taxon>
        <taxon>Terriglobales</taxon>
        <taxon>Acidobacteriaceae</taxon>
        <taxon>Granulicella</taxon>
    </lineage>
</organism>
<evidence type="ECO:0000259" key="1">
    <source>
        <dbReference type="PROSITE" id="PS51186"/>
    </source>
</evidence>
<feature type="domain" description="N-acetyltransferase" evidence="1">
    <location>
        <begin position="3"/>
        <end position="158"/>
    </location>
</feature>
<dbReference type="InterPro" id="IPR016181">
    <property type="entry name" value="Acyl_CoA_acyltransferase"/>
</dbReference>
<dbReference type="STRING" id="474950.SAMN05421771_1322"/>
<reference evidence="2 3" key="1">
    <citation type="submission" date="2016-10" db="EMBL/GenBank/DDBJ databases">
        <authorList>
            <person name="de Groot N.N."/>
        </authorList>
    </citation>
    <scope>NUCLEOTIDE SEQUENCE [LARGE SCALE GENOMIC DNA]</scope>
    <source>
        <strain evidence="2 3">DSM 21001</strain>
    </source>
</reference>
<dbReference type="GO" id="GO:0016747">
    <property type="term" value="F:acyltransferase activity, transferring groups other than amino-acyl groups"/>
    <property type="evidence" value="ECO:0007669"/>
    <property type="project" value="InterPro"/>
</dbReference>
<evidence type="ECO:0000313" key="3">
    <source>
        <dbReference type="Proteomes" id="UP000199024"/>
    </source>
</evidence>